<dbReference type="RefSeq" id="WP_274260313.1">
    <property type="nucleotide sequence ID" value="NZ_CP117884.1"/>
</dbReference>
<dbReference type="EMBL" id="CP117884">
    <property type="protein sequence ID" value="WDF82675.1"/>
    <property type="molecule type" value="Genomic_DNA"/>
</dbReference>
<reference evidence="1 2" key="1">
    <citation type="submission" date="2023-02" db="EMBL/GenBank/DDBJ databases">
        <title>Genome sequence of Lacticaseibacillus sp. KACC 23028.</title>
        <authorList>
            <person name="Kim S."/>
            <person name="Heo J."/>
            <person name="Kwon S.-W."/>
        </authorList>
    </citation>
    <scope>NUCLEOTIDE SEQUENCE [LARGE SCALE GENOMIC DNA]</scope>
    <source>
        <strain evidence="1 2">KACC 23028</strain>
    </source>
</reference>
<evidence type="ECO:0008006" key="3">
    <source>
        <dbReference type="Google" id="ProtNLM"/>
    </source>
</evidence>
<protein>
    <recommendedName>
        <fullName evidence="3">KTSC domain-containing protein</fullName>
    </recommendedName>
</protein>
<evidence type="ECO:0000313" key="1">
    <source>
        <dbReference type="EMBL" id="WDF82675.1"/>
    </source>
</evidence>
<name>A0ABY7WXL2_9LACO</name>
<proteinExistence type="predicted"/>
<accession>A0ABY7WXL2</accession>
<keyword evidence="2" id="KW-1185">Reference proteome</keyword>
<organism evidence="1 2">
    <name type="scientific">Lacticaseibacillus pabuli</name>
    <dbReference type="NCBI Taxonomy" id="3025672"/>
    <lineage>
        <taxon>Bacteria</taxon>
        <taxon>Bacillati</taxon>
        <taxon>Bacillota</taxon>
        <taxon>Bacilli</taxon>
        <taxon>Lactobacillales</taxon>
        <taxon>Lactobacillaceae</taxon>
        <taxon>Lacticaseibacillus</taxon>
    </lineage>
</organism>
<dbReference type="Proteomes" id="UP001220377">
    <property type="component" value="Chromosome"/>
</dbReference>
<evidence type="ECO:0000313" key="2">
    <source>
        <dbReference type="Proteomes" id="UP001220377"/>
    </source>
</evidence>
<gene>
    <name evidence="1" type="ORF">PQ472_00075</name>
</gene>
<sequence>MIEQTAAKTTRIAIDDKTFINVIPDATYNLEVWEYVSDERPHRMGRMDYKFNRDSFPGFIYRLFPGIDFVGIHRLQKQINPYFDFEV</sequence>